<comment type="caution">
    <text evidence="3">The sequence shown here is derived from an EMBL/GenBank/DDBJ whole genome shotgun (WGS) entry which is preliminary data.</text>
</comment>
<evidence type="ECO:0000313" key="4">
    <source>
        <dbReference type="Proteomes" id="UP000193738"/>
    </source>
</evidence>
<sequence>MWDRLVAASGARDGEKVLDVGCGTGYFARRISPVVGPAGAVTGIDPSKAALDYAAAHTPPNCTFQAGHAEELPFADHSFDLVVSSLTFHHIPNEHRANAVREMFRVVRPGGRMLIADIRSPRVPLLEWLTSVAHGDADVHNVFDRLKAMTVNTGFTITETGNATRLYYIAAERPRRQPSK</sequence>
<dbReference type="EMBL" id="LQOX01000123">
    <property type="protein sequence ID" value="ORV65518.1"/>
    <property type="molecule type" value="Genomic_DNA"/>
</dbReference>
<dbReference type="PANTHER" id="PTHR42912">
    <property type="entry name" value="METHYLTRANSFERASE"/>
    <property type="match status" value="1"/>
</dbReference>
<dbReference type="GO" id="GO:0032259">
    <property type="term" value="P:methylation"/>
    <property type="evidence" value="ECO:0007669"/>
    <property type="project" value="UniProtKB-KW"/>
</dbReference>
<keyword evidence="4" id="KW-1185">Reference proteome</keyword>
<accession>A0A1X1V9A0</accession>
<gene>
    <name evidence="3" type="ORF">AWC07_13425</name>
</gene>
<dbReference type="CDD" id="cd02440">
    <property type="entry name" value="AdoMet_MTases"/>
    <property type="match status" value="1"/>
</dbReference>
<feature type="domain" description="Methyltransferase" evidence="2">
    <location>
        <begin position="17"/>
        <end position="111"/>
    </location>
</feature>
<name>A0A1X1V9A0_MYCGS</name>
<dbReference type="AlphaFoldDB" id="A0A1X1V9A0"/>
<dbReference type="InterPro" id="IPR050508">
    <property type="entry name" value="Methyltransf_Superfamily"/>
</dbReference>
<organism evidence="3 4">
    <name type="scientific">Mycobacterium gastri</name>
    <dbReference type="NCBI Taxonomy" id="1777"/>
    <lineage>
        <taxon>Bacteria</taxon>
        <taxon>Bacillati</taxon>
        <taxon>Actinomycetota</taxon>
        <taxon>Actinomycetes</taxon>
        <taxon>Mycobacteriales</taxon>
        <taxon>Mycobacteriaceae</taxon>
        <taxon>Mycobacterium</taxon>
    </lineage>
</organism>
<protein>
    <submittedName>
        <fullName evidence="3">Methyltransferase</fullName>
    </submittedName>
</protein>
<keyword evidence="3" id="KW-0808">Transferase</keyword>
<dbReference type="Gene3D" id="3.40.50.150">
    <property type="entry name" value="Vaccinia Virus protein VP39"/>
    <property type="match status" value="1"/>
</dbReference>
<keyword evidence="1 3" id="KW-0489">Methyltransferase</keyword>
<dbReference type="GO" id="GO:0008168">
    <property type="term" value="F:methyltransferase activity"/>
    <property type="evidence" value="ECO:0007669"/>
    <property type="project" value="UniProtKB-KW"/>
</dbReference>
<dbReference type="STRING" id="1777.AWC07_13425"/>
<evidence type="ECO:0000256" key="1">
    <source>
        <dbReference type="ARBA" id="ARBA00022603"/>
    </source>
</evidence>
<dbReference type="SUPFAM" id="SSF53335">
    <property type="entry name" value="S-adenosyl-L-methionine-dependent methyltransferases"/>
    <property type="match status" value="1"/>
</dbReference>
<reference evidence="3 4" key="1">
    <citation type="submission" date="2016-01" db="EMBL/GenBank/DDBJ databases">
        <title>The new phylogeny of the genus Mycobacterium.</title>
        <authorList>
            <person name="Tarcisio F."/>
            <person name="Conor M."/>
            <person name="Antonella G."/>
            <person name="Elisabetta G."/>
            <person name="Giulia F.S."/>
            <person name="Sara T."/>
            <person name="Anna F."/>
            <person name="Clotilde B."/>
            <person name="Roberto B."/>
            <person name="Veronica D.S."/>
            <person name="Fabio R."/>
            <person name="Monica P."/>
            <person name="Olivier J."/>
            <person name="Enrico T."/>
            <person name="Nicola S."/>
        </authorList>
    </citation>
    <scope>NUCLEOTIDE SEQUENCE [LARGE SCALE GENOMIC DNA]</scope>
    <source>
        <strain evidence="3 4">DSM 43505</strain>
    </source>
</reference>
<proteinExistence type="predicted"/>
<dbReference type="InterPro" id="IPR041698">
    <property type="entry name" value="Methyltransf_25"/>
</dbReference>
<evidence type="ECO:0000313" key="3">
    <source>
        <dbReference type="EMBL" id="ORV65518.1"/>
    </source>
</evidence>
<dbReference type="InterPro" id="IPR029063">
    <property type="entry name" value="SAM-dependent_MTases_sf"/>
</dbReference>
<dbReference type="Proteomes" id="UP000193738">
    <property type="component" value="Unassembled WGS sequence"/>
</dbReference>
<evidence type="ECO:0000259" key="2">
    <source>
        <dbReference type="Pfam" id="PF13649"/>
    </source>
</evidence>
<dbReference type="Pfam" id="PF13649">
    <property type="entry name" value="Methyltransf_25"/>
    <property type="match status" value="1"/>
</dbReference>